<dbReference type="GO" id="GO:0008270">
    <property type="term" value="F:zinc ion binding"/>
    <property type="evidence" value="ECO:0007669"/>
    <property type="project" value="UniProtKB-KW"/>
</dbReference>
<keyword evidence="1" id="KW-0479">Metal-binding</keyword>
<reference evidence="8" key="2">
    <citation type="submission" date="2025-08" db="UniProtKB">
        <authorList>
            <consortium name="RefSeq"/>
        </authorList>
    </citation>
    <scope>IDENTIFICATION</scope>
    <source>
        <tissue evidence="8">Whole plant</tissue>
    </source>
</reference>
<evidence type="ECO:0000313" key="7">
    <source>
        <dbReference type="Proteomes" id="UP000515211"/>
    </source>
</evidence>
<dbReference type="PANTHER" id="PTHR31973">
    <property type="entry name" value="POLYPROTEIN, PUTATIVE-RELATED"/>
    <property type="match status" value="1"/>
</dbReference>
<dbReference type="InterPro" id="IPR007527">
    <property type="entry name" value="Znf_SWIM"/>
</dbReference>
<keyword evidence="2 4" id="KW-0863">Zinc-finger</keyword>
<dbReference type="Pfam" id="PF04434">
    <property type="entry name" value="SWIM"/>
    <property type="match status" value="1"/>
</dbReference>
<evidence type="ECO:0000256" key="2">
    <source>
        <dbReference type="ARBA" id="ARBA00022771"/>
    </source>
</evidence>
<name>A0A9C6TFF0_ARADU</name>
<sequence length="109" mass="12658">MDVDLGKSICTCRFWQITGMPCVHACATISKINRNPEDFCHHWLTMEAYRDTYKHSLNPIPGQDLWERSEQNRSHAPKMKRKPGPITQKDGKMLMKSHLMSRSQKLKSS</sequence>
<feature type="region of interest" description="Disordered" evidence="5">
    <location>
        <begin position="62"/>
        <end position="109"/>
    </location>
</feature>
<dbReference type="PROSITE" id="PS50966">
    <property type="entry name" value="ZF_SWIM"/>
    <property type="match status" value="1"/>
</dbReference>
<keyword evidence="7" id="KW-1185">Reference proteome</keyword>
<reference evidence="7" key="1">
    <citation type="journal article" date="2016" name="Nat. Genet.">
        <title>The genome sequences of Arachis duranensis and Arachis ipaensis, the diploid ancestors of cultivated peanut.</title>
        <authorList>
            <person name="Bertioli D.J."/>
            <person name="Cannon S.B."/>
            <person name="Froenicke L."/>
            <person name="Huang G."/>
            <person name="Farmer A.D."/>
            <person name="Cannon E.K."/>
            <person name="Liu X."/>
            <person name="Gao D."/>
            <person name="Clevenger J."/>
            <person name="Dash S."/>
            <person name="Ren L."/>
            <person name="Moretzsohn M.C."/>
            <person name="Shirasawa K."/>
            <person name="Huang W."/>
            <person name="Vidigal B."/>
            <person name="Abernathy B."/>
            <person name="Chu Y."/>
            <person name="Niederhuth C.E."/>
            <person name="Umale P."/>
            <person name="Araujo A.C."/>
            <person name="Kozik A."/>
            <person name="Kim K.D."/>
            <person name="Burow M.D."/>
            <person name="Varshney R.K."/>
            <person name="Wang X."/>
            <person name="Zhang X."/>
            <person name="Barkley N."/>
            <person name="Guimaraes P.M."/>
            <person name="Isobe S."/>
            <person name="Guo B."/>
            <person name="Liao B."/>
            <person name="Stalker H.T."/>
            <person name="Schmitz R.J."/>
            <person name="Scheffler B.E."/>
            <person name="Leal-Bertioli S.C."/>
            <person name="Xun X."/>
            <person name="Jackson S.A."/>
            <person name="Michelmore R."/>
            <person name="Ozias-Akins P."/>
        </authorList>
    </citation>
    <scope>NUCLEOTIDE SEQUENCE [LARGE SCALE GENOMIC DNA]</scope>
    <source>
        <strain evidence="7">cv. V14167</strain>
    </source>
</reference>
<accession>A0A9C6TFF0</accession>
<gene>
    <name evidence="8" type="primary">LOC127740619</name>
</gene>
<dbReference type="PANTHER" id="PTHR31973:SF189">
    <property type="entry name" value="TRANSPOSASE, MUDR, PLANT, MULE TRANSPOSASE DOMAIN PROTEIN-RELATED"/>
    <property type="match status" value="1"/>
</dbReference>
<protein>
    <submittedName>
        <fullName evidence="8">Uncharacterized protein LOC127740619</fullName>
    </submittedName>
</protein>
<dbReference type="Proteomes" id="UP000515211">
    <property type="component" value="Chromosome 7"/>
</dbReference>
<evidence type="ECO:0000259" key="6">
    <source>
        <dbReference type="PROSITE" id="PS50966"/>
    </source>
</evidence>
<organism evidence="7 8">
    <name type="scientific">Arachis duranensis</name>
    <name type="common">Wild peanut</name>
    <dbReference type="NCBI Taxonomy" id="130453"/>
    <lineage>
        <taxon>Eukaryota</taxon>
        <taxon>Viridiplantae</taxon>
        <taxon>Streptophyta</taxon>
        <taxon>Embryophyta</taxon>
        <taxon>Tracheophyta</taxon>
        <taxon>Spermatophyta</taxon>
        <taxon>Magnoliopsida</taxon>
        <taxon>eudicotyledons</taxon>
        <taxon>Gunneridae</taxon>
        <taxon>Pentapetalae</taxon>
        <taxon>rosids</taxon>
        <taxon>fabids</taxon>
        <taxon>Fabales</taxon>
        <taxon>Fabaceae</taxon>
        <taxon>Papilionoideae</taxon>
        <taxon>50 kb inversion clade</taxon>
        <taxon>dalbergioids sensu lato</taxon>
        <taxon>Dalbergieae</taxon>
        <taxon>Pterocarpus clade</taxon>
        <taxon>Arachis</taxon>
    </lineage>
</organism>
<evidence type="ECO:0000313" key="8">
    <source>
        <dbReference type="RefSeq" id="XP_052107758.1"/>
    </source>
</evidence>
<evidence type="ECO:0000256" key="5">
    <source>
        <dbReference type="SAM" id="MobiDB-lite"/>
    </source>
</evidence>
<dbReference type="GeneID" id="127740619"/>
<proteinExistence type="predicted"/>
<keyword evidence="3" id="KW-0862">Zinc</keyword>
<feature type="domain" description="SWIM-type" evidence="6">
    <location>
        <begin position="1"/>
        <end position="33"/>
    </location>
</feature>
<dbReference type="RefSeq" id="XP_052107758.1">
    <property type="nucleotide sequence ID" value="XM_052251798.1"/>
</dbReference>
<evidence type="ECO:0000256" key="3">
    <source>
        <dbReference type="ARBA" id="ARBA00022833"/>
    </source>
</evidence>
<dbReference type="SMART" id="SM00575">
    <property type="entry name" value="ZnF_PMZ"/>
    <property type="match status" value="1"/>
</dbReference>
<dbReference type="InterPro" id="IPR006564">
    <property type="entry name" value="Znf_PMZ"/>
</dbReference>
<dbReference type="AlphaFoldDB" id="A0A9C6TFF0"/>
<evidence type="ECO:0000256" key="1">
    <source>
        <dbReference type="ARBA" id="ARBA00022723"/>
    </source>
</evidence>
<dbReference type="KEGG" id="adu:127740619"/>
<evidence type="ECO:0000256" key="4">
    <source>
        <dbReference type="PROSITE-ProRule" id="PRU00325"/>
    </source>
</evidence>